<protein>
    <recommendedName>
        <fullName evidence="3">Phage capsid-like C-terminal domain-containing protein</fullName>
    </recommendedName>
</protein>
<feature type="domain" description="Phage capsid-like C-terminal" evidence="3">
    <location>
        <begin position="118"/>
        <end position="341"/>
    </location>
</feature>
<dbReference type="SUPFAM" id="SSF56563">
    <property type="entry name" value="Major capsid protein gp5"/>
    <property type="match status" value="1"/>
</dbReference>
<dbReference type="OrthoDB" id="85826at2"/>
<evidence type="ECO:0000256" key="1">
    <source>
        <dbReference type="ARBA" id="ARBA00004328"/>
    </source>
</evidence>
<dbReference type="Proteomes" id="UP000284219">
    <property type="component" value="Unassembled WGS sequence"/>
</dbReference>
<reference evidence="4 5" key="1">
    <citation type="submission" date="2016-08" db="EMBL/GenBank/DDBJ databases">
        <title>Novel Firmicute Genomes.</title>
        <authorList>
            <person name="Poppleton D.I."/>
            <person name="Gribaldo S."/>
        </authorList>
    </citation>
    <scope>NUCLEOTIDE SEQUENCE [LARGE SCALE GENOMIC DNA]</scope>
    <source>
        <strain evidence="4 5">RAOx-1</strain>
    </source>
</reference>
<comment type="subcellular location">
    <subcellularLocation>
        <location evidence="1">Virion</location>
    </subcellularLocation>
</comment>
<evidence type="ECO:0000259" key="3">
    <source>
        <dbReference type="Pfam" id="PF05065"/>
    </source>
</evidence>
<comment type="caution">
    <text evidence="4">The sequence shown here is derived from an EMBL/GenBank/DDBJ whole genome shotgun (WGS) entry which is preliminary data.</text>
</comment>
<dbReference type="InterPro" id="IPR054612">
    <property type="entry name" value="Phage_capsid-like_C"/>
</dbReference>
<dbReference type="EMBL" id="MCHY01000002">
    <property type="protein sequence ID" value="RKD26690.1"/>
    <property type="molecule type" value="Genomic_DNA"/>
</dbReference>
<name>A0A419SQC3_9BACL</name>
<proteinExistence type="predicted"/>
<dbReference type="Gene3D" id="3.30.2320.10">
    <property type="entry name" value="hypothetical protein PF0899 domain"/>
    <property type="match status" value="1"/>
</dbReference>
<feature type="region of interest" description="Disordered" evidence="2">
    <location>
        <begin position="39"/>
        <end position="96"/>
    </location>
</feature>
<accession>A0A419SQC3</accession>
<feature type="compositionally biased region" description="Basic and acidic residues" evidence="2">
    <location>
        <begin position="39"/>
        <end position="62"/>
    </location>
</feature>
<organism evidence="4 5">
    <name type="scientific">Ammoniphilus oxalaticus</name>
    <dbReference type="NCBI Taxonomy" id="66863"/>
    <lineage>
        <taxon>Bacteria</taxon>
        <taxon>Bacillati</taxon>
        <taxon>Bacillota</taxon>
        <taxon>Bacilli</taxon>
        <taxon>Bacillales</taxon>
        <taxon>Paenibacillaceae</taxon>
        <taxon>Aneurinibacillus group</taxon>
        <taxon>Ammoniphilus</taxon>
    </lineage>
</organism>
<dbReference type="Pfam" id="PF05065">
    <property type="entry name" value="Phage_capsid"/>
    <property type="match status" value="1"/>
</dbReference>
<evidence type="ECO:0000256" key="2">
    <source>
        <dbReference type="SAM" id="MobiDB-lite"/>
    </source>
</evidence>
<dbReference type="RefSeq" id="WP_120187969.1">
    <property type="nucleotide sequence ID" value="NZ_MCHY01000002.1"/>
</dbReference>
<evidence type="ECO:0000313" key="5">
    <source>
        <dbReference type="Proteomes" id="UP000284219"/>
    </source>
</evidence>
<sequence>MNRLQEIEARLNEIRGMLEDDEKRGDTTFSDLEKEVRELQKEKMEIEARQRMHEGLGDHEPGDDNPEGSEQRKQEGQSNFRKVGSGEKTPEQEERAAFESYLETRDIETDGLKTDEGYVIIPKEESKKIIELADDIVSLKKFVTVKPVSTSSGTQPVRTTAKAKLSTVEELAASPAIGVTPFTEVDYKVKTKRGYIPYSEEYKQDGLNLVADLKQFIGEVVVNTENDDILAELNTVRGKTVNSIDALKTLLNTGFSAGKKNRIKILASQSVFDNLDRIKDKNGRYLLQESVTSETGYRLLGKEIEVLDDEYFPNKTTMFVGDLREIVYFDRSQVRVQWTNYLHFGECLGVAIRNDVGKVEDEHTKVNIYKVTVNIPTEYEEPETGA</sequence>
<dbReference type="AlphaFoldDB" id="A0A419SQC3"/>
<feature type="compositionally biased region" description="Basic and acidic residues" evidence="2">
    <location>
        <begin position="84"/>
        <end position="96"/>
    </location>
</feature>
<dbReference type="NCBIfam" id="TIGR01554">
    <property type="entry name" value="major_cap_HK97"/>
    <property type="match status" value="1"/>
</dbReference>
<keyword evidence="5" id="KW-1185">Reference proteome</keyword>
<evidence type="ECO:0000313" key="4">
    <source>
        <dbReference type="EMBL" id="RKD26690.1"/>
    </source>
</evidence>
<dbReference type="InterPro" id="IPR024455">
    <property type="entry name" value="Phage_capsid"/>
</dbReference>
<dbReference type="Gene3D" id="3.30.2400.10">
    <property type="entry name" value="Major capsid protein gp5"/>
    <property type="match status" value="1"/>
</dbReference>
<gene>
    <name evidence="4" type="ORF">BEP19_15900</name>
</gene>